<proteinExistence type="inferred from homology"/>
<comment type="similarity">
    <text evidence="1">Belongs to the bacterial solute-binding protein 8 family.</text>
</comment>
<dbReference type="AlphaFoldDB" id="A0A140DS56"/>
<feature type="chain" id="PRO_5039572606" evidence="2">
    <location>
        <begin position="27"/>
        <end position="332"/>
    </location>
</feature>
<feature type="signal peptide" evidence="2">
    <location>
        <begin position="1"/>
        <end position="26"/>
    </location>
</feature>
<dbReference type="EMBL" id="CP011391">
    <property type="protein sequence ID" value="AMK53483.1"/>
    <property type="molecule type" value="Genomic_DNA"/>
</dbReference>
<dbReference type="PANTHER" id="PTHR30535:SF34">
    <property type="entry name" value="MOLYBDATE-BINDING PROTEIN MOLA"/>
    <property type="match status" value="1"/>
</dbReference>
<evidence type="ECO:0000256" key="2">
    <source>
        <dbReference type="SAM" id="SignalP"/>
    </source>
</evidence>
<dbReference type="PATRIC" id="fig|1702221.3.peg.337"/>
<keyword evidence="5" id="KW-1185">Reference proteome</keyword>
<dbReference type="InterPro" id="IPR002491">
    <property type="entry name" value="ABC_transptr_periplasmic_BD"/>
</dbReference>
<gene>
    <name evidence="4" type="ORF">AALO17_03490</name>
</gene>
<reference evidence="4 5" key="1">
    <citation type="journal article" date="2016" name="Gut Pathog.">
        <title>Whole genome sequencing of "Faecalibaculum rodentium" ALO17, isolated from C57BL/6J laboratory mouse feces.</title>
        <authorList>
            <person name="Lim S."/>
            <person name="Chang D.H."/>
            <person name="Ahn S."/>
            <person name="Kim B.C."/>
        </authorList>
    </citation>
    <scope>NUCLEOTIDE SEQUENCE [LARGE SCALE GENOMIC DNA]</scope>
    <source>
        <strain evidence="4 5">Alo17</strain>
    </source>
</reference>
<dbReference type="RefSeq" id="WP_067560035.1">
    <property type="nucleotide sequence ID" value="NZ_CP011391.1"/>
</dbReference>
<protein>
    <submittedName>
        <fullName evidence="4">Iron ABC transporter substrate-binding protein</fullName>
    </submittedName>
</protein>
<evidence type="ECO:0000256" key="1">
    <source>
        <dbReference type="ARBA" id="ARBA00008814"/>
    </source>
</evidence>
<dbReference type="InterPro" id="IPR050902">
    <property type="entry name" value="ABC_Transporter_SBP"/>
</dbReference>
<dbReference type="PANTHER" id="PTHR30535">
    <property type="entry name" value="VITAMIN B12-BINDING PROTEIN"/>
    <property type="match status" value="1"/>
</dbReference>
<sequence>MKRKTILSTVLAAGLALTGCSRVSQEADKAAKEAENAVTEPAESISFTDDAGRTITLDKQPDRVAALIGSFADIWCSAGGSDTLVAAAGDAWTSFDLDLPDSVQDLGAVKSPNTEVLLATEPDFVLASLKTEADKELEPVLENQGIPVAYFEVSDFDDYLRMLDICTQLTGDDEAYQTCGLDQQAQIDADIRLAETKPARTVLYLRASSKSVKAKGSKGTVLGEMLASLHTVNVADSQESLLENLSMEGIMAADPEEIFIVYQGKSGDDTAARAQMESWLSDPAWQSLKAVQEDRVHVMDPSLYNLKPNARWAQAYDELTELLYGEPAAKKD</sequence>
<dbReference type="Pfam" id="PF01497">
    <property type="entry name" value="Peripla_BP_2"/>
    <property type="match status" value="1"/>
</dbReference>
<evidence type="ECO:0000259" key="3">
    <source>
        <dbReference type="PROSITE" id="PS50983"/>
    </source>
</evidence>
<dbReference type="GO" id="GO:0071281">
    <property type="term" value="P:cellular response to iron ion"/>
    <property type="evidence" value="ECO:0007669"/>
    <property type="project" value="TreeGrafter"/>
</dbReference>
<evidence type="ECO:0000313" key="5">
    <source>
        <dbReference type="Proteomes" id="UP000069771"/>
    </source>
</evidence>
<dbReference type="Gene3D" id="3.40.50.1980">
    <property type="entry name" value="Nitrogenase molybdenum iron protein domain"/>
    <property type="match status" value="2"/>
</dbReference>
<dbReference type="Proteomes" id="UP000069771">
    <property type="component" value="Chromosome"/>
</dbReference>
<dbReference type="SUPFAM" id="SSF53807">
    <property type="entry name" value="Helical backbone' metal receptor"/>
    <property type="match status" value="1"/>
</dbReference>
<keyword evidence="2" id="KW-0732">Signal</keyword>
<name>A0A140DS56_9FIRM</name>
<dbReference type="KEGG" id="fro:AALO17_03490"/>
<dbReference type="STRING" id="1702221.AALO17_03490"/>
<dbReference type="PROSITE" id="PS50983">
    <property type="entry name" value="FE_B12_PBP"/>
    <property type="match status" value="1"/>
</dbReference>
<organism evidence="4 5">
    <name type="scientific">Faecalibaculum rodentium</name>
    <dbReference type="NCBI Taxonomy" id="1702221"/>
    <lineage>
        <taxon>Bacteria</taxon>
        <taxon>Bacillati</taxon>
        <taxon>Bacillota</taxon>
        <taxon>Erysipelotrichia</taxon>
        <taxon>Erysipelotrichales</taxon>
        <taxon>Erysipelotrichaceae</taxon>
        <taxon>Faecalibaculum</taxon>
    </lineage>
</organism>
<evidence type="ECO:0000313" key="4">
    <source>
        <dbReference type="EMBL" id="AMK53483.1"/>
    </source>
</evidence>
<dbReference type="GeneID" id="78477213"/>
<feature type="domain" description="Fe/B12 periplasmic-binding" evidence="3">
    <location>
        <begin position="63"/>
        <end position="327"/>
    </location>
</feature>
<dbReference type="OrthoDB" id="9816357at2"/>
<dbReference type="PROSITE" id="PS51257">
    <property type="entry name" value="PROKAR_LIPOPROTEIN"/>
    <property type="match status" value="1"/>
</dbReference>
<accession>A0A140DS56</accession>